<feature type="domain" description="C2H2-type" evidence="11">
    <location>
        <begin position="511"/>
        <end position="530"/>
    </location>
</feature>
<keyword evidence="2 9" id="KW-0479">Metal-binding</keyword>
<keyword evidence="3" id="KW-0677">Repeat</keyword>
<dbReference type="GO" id="GO:0008270">
    <property type="term" value="F:zinc ion binding"/>
    <property type="evidence" value="ECO:0007669"/>
    <property type="project" value="UniProtKB-UniRule"/>
</dbReference>
<gene>
    <name evidence="13" type="ORF">O3G_MSEX014298</name>
</gene>
<dbReference type="SMART" id="SM00355">
    <property type="entry name" value="ZnF_C2H2"/>
    <property type="match status" value="5"/>
</dbReference>
<keyword evidence="5 9" id="KW-0862">Zinc</keyword>
<proteinExistence type="predicted"/>
<dbReference type="Proteomes" id="UP000791440">
    <property type="component" value="Unassembled WGS sequence"/>
</dbReference>
<feature type="domain" description="ZAD" evidence="12">
    <location>
        <begin position="21"/>
        <end position="89"/>
    </location>
</feature>
<organism evidence="13 14">
    <name type="scientific">Manduca sexta</name>
    <name type="common">Tobacco hawkmoth</name>
    <name type="synonym">Tobacco hornworm</name>
    <dbReference type="NCBI Taxonomy" id="7130"/>
    <lineage>
        <taxon>Eukaryota</taxon>
        <taxon>Metazoa</taxon>
        <taxon>Ecdysozoa</taxon>
        <taxon>Arthropoda</taxon>
        <taxon>Hexapoda</taxon>
        <taxon>Insecta</taxon>
        <taxon>Pterygota</taxon>
        <taxon>Neoptera</taxon>
        <taxon>Endopterygota</taxon>
        <taxon>Lepidoptera</taxon>
        <taxon>Glossata</taxon>
        <taxon>Ditrysia</taxon>
        <taxon>Bombycoidea</taxon>
        <taxon>Sphingidae</taxon>
        <taxon>Sphinginae</taxon>
        <taxon>Sphingini</taxon>
        <taxon>Manduca</taxon>
    </lineage>
</organism>
<feature type="domain" description="C2H2-type" evidence="11">
    <location>
        <begin position="453"/>
        <end position="481"/>
    </location>
</feature>
<reference evidence="13" key="1">
    <citation type="journal article" date="2016" name="Insect Biochem. Mol. Biol.">
        <title>Multifaceted biological insights from a draft genome sequence of the tobacco hornworm moth, Manduca sexta.</title>
        <authorList>
            <person name="Kanost M.R."/>
            <person name="Arrese E.L."/>
            <person name="Cao X."/>
            <person name="Chen Y.R."/>
            <person name="Chellapilla S."/>
            <person name="Goldsmith M.R."/>
            <person name="Grosse-Wilde E."/>
            <person name="Heckel D.G."/>
            <person name="Herndon N."/>
            <person name="Jiang H."/>
            <person name="Papanicolaou A."/>
            <person name="Qu J."/>
            <person name="Soulages J.L."/>
            <person name="Vogel H."/>
            <person name="Walters J."/>
            <person name="Waterhouse R.M."/>
            <person name="Ahn S.J."/>
            <person name="Almeida F.C."/>
            <person name="An C."/>
            <person name="Aqrawi P."/>
            <person name="Bretschneider A."/>
            <person name="Bryant W.B."/>
            <person name="Bucks S."/>
            <person name="Chao H."/>
            <person name="Chevignon G."/>
            <person name="Christen J.M."/>
            <person name="Clarke D.F."/>
            <person name="Dittmer N.T."/>
            <person name="Ferguson L.C.F."/>
            <person name="Garavelou S."/>
            <person name="Gordon K.H.J."/>
            <person name="Gunaratna R.T."/>
            <person name="Han Y."/>
            <person name="Hauser F."/>
            <person name="He Y."/>
            <person name="Heidel-Fischer H."/>
            <person name="Hirsh A."/>
            <person name="Hu Y."/>
            <person name="Jiang H."/>
            <person name="Kalra D."/>
            <person name="Klinner C."/>
            <person name="Konig C."/>
            <person name="Kovar C."/>
            <person name="Kroll A.R."/>
            <person name="Kuwar S.S."/>
            <person name="Lee S.L."/>
            <person name="Lehman R."/>
            <person name="Li K."/>
            <person name="Li Z."/>
            <person name="Liang H."/>
            <person name="Lovelace S."/>
            <person name="Lu Z."/>
            <person name="Mansfield J.H."/>
            <person name="McCulloch K.J."/>
            <person name="Mathew T."/>
            <person name="Morton B."/>
            <person name="Muzny D.M."/>
            <person name="Neunemann D."/>
            <person name="Ongeri F."/>
            <person name="Pauchet Y."/>
            <person name="Pu L.L."/>
            <person name="Pyrousis I."/>
            <person name="Rao X.J."/>
            <person name="Redding A."/>
            <person name="Roesel C."/>
            <person name="Sanchez-Gracia A."/>
            <person name="Schaack S."/>
            <person name="Shukla A."/>
            <person name="Tetreau G."/>
            <person name="Wang Y."/>
            <person name="Xiong G.H."/>
            <person name="Traut W."/>
            <person name="Walsh T.K."/>
            <person name="Worley K.C."/>
            <person name="Wu D."/>
            <person name="Wu W."/>
            <person name="Wu Y.Q."/>
            <person name="Zhang X."/>
            <person name="Zou Z."/>
            <person name="Zucker H."/>
            <person name="Briscoe A.D."/>
            <person name="Burmester T."/>
            <person name="Clem R.J."/>
            <person name="Feyereisen R."/>
            <person name="Grimmelikhuijzen C.J.P."/>
            <person name="Hamodrakas S.J."/>
            <person name="Hansson B.S."/>
            <person name="Huguet E."/>
            <person name="Jermiin L.S."/>
            <person name="Lan Q."/>
            <person name="Lehman H.K."/>
            <person name="Lorenzen M."/>
            <person name="Merzendorfer H."/>
            <person name="Michalopoulos I."/>
            <person name="Morton D.B."/>
            <person name="Muthukrishnan S."/>
            <person name="Oakeshott J.G."/>
            <person name="Palmer W."/>
            <person name="Park Y."/>
            <person name="Passarelli A.L."/>
            <person name="Rozas J."/>
            <person name="Schwartz L.M."/>
            <person name="Smith W."/>
            <person name="Southgate A."/>
            <person name="Vilcinskas A."/>
            <person name="Vogt R."/>
            <person name="Wang P."/>
            <person name="Werren J."/>
            <person name="Yu X.Q."/>
            <person name="Zhou J.J."/>
            <person name="Brown S.J."/>
            <person name="Scherer S.E."/>
            <person name="Richards S."/>
            <person name="Blissard G.W."/>
        </authorList>
    </citation>
    <scope>NUCLEOTIDE SEQUENCE</scope>
</reference>
<dbReference type="Pfam" id="PF00096">
    <property type="entry name" value="zf-C2H2"/>
    <property type="match status" value="1"/>
</dbReference>
<dbReference type="InterPro" id="IPR050331">
    <property type="entry name" value="Zinc_finger"/>
</dbReference>
<dbReference type="PROSITE" id="PS50157">
    <property type="entry name" value="ZINC_FINGER_C2H2_2"/>
    <property type="match status" value="4"/>
</dbReference>
<dbReference type="PANTHER" id="PTHR16515">
    <property type="entry name" value="PR DOMAIN ZINC FINGER PROTEIN"/>
    <property type="match status" value="1"/>
</dbReference>
<dbReference type="GO" id="GO:0003677">
    <property type="term" value="F:DNA binding"/>
    <property type="evidence" value="ECO:0007669"/>
    <property type="project" value="UniProtKB-KW"/>
</dbReference>
<evidence type="ECO:0000313" key="14">
    <source>
        <dbReference type="Proteomes" id="UP000791440"/>
    </source>
</evidence>
<sequence>MDTTHLDNVDDFKLDFEIEKPLCRCCLTTDRKMFNAEIFDAYFQDLAGICVSNSDGLPLWLCFECSALLRKAVKFKHKVIRAHTLLYEYVTRCAPFPIDAQDPELTKYASPYLVSTPTMILETNGKGKIGYHNVLEHEKLVSKTELEGELPPLRLNSTDLDQEPVKQETGLSDYEDNLTLDEFRINKITDEDISNFLDGAEQRQEPLLEEKEAKKKTKKKKREDKAKKKKQGKAVKFKHKVIRAHTLLYEYVTRCAPFPIDAQDPELTKYASPYLVSTPTMILETNGKGKIGYHNVLEHEKLVSKTELEGELPPLRLNSTDLDQEPVKQETGLSDYEDNLTLDEFSDATNTEVKTEKKTTIRKAVEIDPSKIRIVALNPEEQIKQREEESKTNLKFPFQCNLCFKGFNFEAKLQNHMHKHSPSRGPFECKLCHMFLPTSYSFSVHSLIHTRRYECVKCGRRMTDRASILDHYRSQHEGIMTLYTCQFCGKVSNNSKTHRGHVRNHHSGERPKCDQCGKTFINADSLAEHQ</sequence>
<keyword evidence="6" id="KW-0238">DNA-binding</keyword>
<feature type="compositionally biased region" description="Basic and acidic residues" evidence="10">
    <location>
        <begin position="200"/>
        <end position="213"/>
    </location>
</feature>
<evidence type="ECO:0000256" key="5">
    <source>
        <dbReference type="ARBA" id="ARBA00022833"/>
    </source>
</evidence>
<evidence type="ECO:0000313" key="13">
    <source>
        <dbReference type="EMBL" id="KAG6464135.1"/>
    </source>
</evidence>
<feature type="binding site" evidence="9">
    <location>
        <position position="65"/>
    </location>
    <ligand>
        <name>Zn(2+)</name>
        <dbReference type="ChEBI" id="CHEBI:29105"/>
    </ligand>
</feature>
<dbReference type="PROSITE" id="PS00028">
    <property type="entry name" value="ZINC_FINGER_C2H2_1"/>
    <property type="match status" value="3"/>
</dbReference>
<evidence type="ECO:0000256" key="8">
    <source>
        <dbReference type="PROSITE-ProRule" id="PRU00042"/>
    </source>
</evidence>
<dbReference type="PROSITE" id="PS51915">
    <property type="entry name" value="ZAD"/>
    <property type="match status" value="1"/>
</dbReference>
<dbReference type="SMART" id="SM00868">
    <property type="entry name" value="zf-AD"/>
    <property type="match status" value="1"/>
</dbReference>
<dbReference type="PANTHER" id="PTHR16515:SF49">
    <property type="entry name" value="GASTRULA ZINC FINGER PROTEIN XLCGF49.1-LIKE-RELATED"/>
    <property type="match status" value="1"/>
</dbReference>
<keyword evidence="4 8" id="KW-0863">Zinc-finger</keyword>
<feature type="domain" description="C2H2-type" evidence="11">
    <location>
        <begin position="398"/>
        <end position="425"/>
    </location>
</feature>
<feature type="domain" description="C2H2-type" evidence="11">
    <location>
        <begin position="483"/>
        <end position="511"/>
    </location>
</feature>
<evidence type="ECO:0000256" key="4">
    <source>
        <dbReference type="ARBA" id="ARBA00022771"/>
    </source>
</evidence>
<evidence type="ECO:0000259" key="12">
    <source>
        <dbReference type="PROSITE" id="PS51915"/>
    </source>
</evidence>
<keyword evidence="7" id="KW-0539">Nucleus</keyword>
<dbReference type="GO" id="GO:0010468">
    <property type="term" value="P:regulation of gene expression"/>
    <property type="evidence" value="ECO:0007669"/>
    <property type="project" value="TreeGrafter"/>
</dbReference>
<dbReference type="GO" id="GO:0005634">
    <property type="term" value="C:nucleus"/>
    <property type="evidence" value="ECO:0007669"/>
    <property type="project" value="UniProtKB-SubCell"/>
</dbReference>
<evidence type="ECO:0000259" key="11">
    <source>
        <dbReference type="PROSITE" id="PS50157"/>
    </source>
</evidence>
<accession>A0A922CY43</accession>
<feature type="binding site" evidence="9">
    <location>
        <position position="23"/>
    </location>
    <ligand>
        <name>Zn(2+)</name>
        <dbReference type="ChEBI" id="CHEBI:29105"/>
    </ligand>
</feature>
<comment type="subcellular location">
    <subcellularLocation>
        <location evidence="1">Nucleus</location>
    </subcellularLocation>
</comment>
<feature type="non-terminal residue" evidence="13">
    <location>
        <position position="530"/>
    </location>
</feature>
<keyword evidence="14" id="KW-1185">Reference proteome</keyword>
<dbReference type="Pfam" id="PF07776">
    <property type="entry name" value="zf-AD"/>
    <property type="match status" value="1"/>
</dbReference>
<feature type="region of interest" description="Disordered" evidence="10">
    <location>
        <begin position="199"/>
        <end position="232"/>
    </location>
</feature>
<dbReference type="EMBL" id="JH669101">
    <property type="protein sequence ID" value="KAG6464135.1"/>
    <property type="molecule type" value="Genomic_DNA"/>
</dbReference>
<evidence type="ECO:0000256" key="9">
    <source>
        <dbReference type="PROSITE-ProRule" id="PRU01263"/>
    </source>
</evidence>
<dbReference type="AlphaFoldDB" id="A0A922CY43"/>
<feature type="compositionally biased region" description="Basic residues" evidence="10">
    <location>
        <begin position="214"/>
        <end position="232"/>
    </location>
</feature>
<evidence type="ECO:0000256" key="3">
    <source>
        <dbReference type="ARBA" id="ARBA00022737"/>
    </source>
</evidence>
<feature type="binding site" evidence="9">
    <location>
        <position position="62"/>
    </location>
    <ligand>
        <name>Zn(2+)</name>
        <dbReference type="ChEBI" id="CHEBI:29105"/>
    </ligand>
</feature>
<evidence type="ECO:0000256" key="10">
    <source>
        <dbReference type="SAM" id="MobiDB-lite"/>
    </source>
</evidence>
<evidence type="ECO:0000256" key="6">
    <source>
        <dbReference type="ARBA" id="ARBA00023125"/>
    </source>
</evidence>
<name>A0A922CY43_MANSE</name>
<evidence type="ECO:0000256" key="7">
    <source>
        <dbReference type="ARBA" id="ARBA00023242"/>
    </source>
</evidence>
<feature type="binding site" evidence="9">
    <location>
        <position position="26"/>
    </location>
    <ligand>
        <name>Zn(2+)</name>
        <dbReference type="ChEBI" id="CHEBI:29105"/>
    </ligand>
</feature>
<comment type="caution">
    <text evidence="13">The sequence shown here is derived from an EMBL/GenBank/DDBJ whole genome shotgun (WGS) entry which is preliminary data.</text>
</comment>
<dbReference type="InterPro" id="IPR013087">
    <property type="entry name" value="Znf_C2H2_type"/>
</dbReference>
<dbReference type="InterPro" id="IPR012934">
    <property type="entry name" value="Znf_AD"/>
</dbReference>
<reference evidence="13" key="2">
    <citation type="submission" date="2020-12" db="EMBL/GenBank/DDBJ databases">
        <authorList>
            <person name="Kanost M."/>
        </authorList>
    </citation>
    <scope>NUCLEOTIDE SEQUENCE</scope>
</reference>
<evidence type="ECO:0000256" key="1">
    <source>
        <dbReference type="ARBA" id="ARBA00004123"/>
    </source>
</evidence>
<evidence type="ECO:0000256" key="2">
    <source>
        <dbReference type="ARBA" id="ARBA00022723"/>
    </source>
</evidence>
<protein>
    <submittedName>
        <fullName evidence="13">Uncharacterized protein</fullName>
    </submittedName>
</protein>